<proteinExistence type="predicted"/>
<sequence>MFLQQAVCLRAPRPEFALRIGGWCRSGVSWIVNPMTAALIVETRSGGQADAKRCASEPRAPNFRTEDRGSGVGADPVFHRSARLSREGGQKMSAESVALTSDGQVAGYYVPPFQPTCEYGVQVAAVTVATARVDLTYLPHGSNNSHLNIGKNILSYISIVPIGRLEFVCAEQDPGNTCALGRDQEPGAQAIIALISQMANDSSSMLGLARSGALYQ</sequence>
<comment type="caution">
    <text evidence="2">The sequence shown here is derived from an EMBL/GenBank/DDBJ whole genome shotgun (WGS) entry which is preliminary data.</text>
</comment>
<evidence type="ECO:0000313" key="2">
    <source>
        <dbReference type="EMBL" id="KAF6753219.1"/>
    </source>
</evidence>
<gene>
    <name evidence="2" type="ORF">DFP72DRAFT_849237</name>
</gene>
<dbReference type="EMBL" id="JACGCI010000040">
    <property type="protein sequence ID" value="KAF6753219.1"/>
    <property type="molecule type" value="Genomic_DNA"/>
</dbReference>
<accession>A0A8H6HU25</accession>
<evidence type="ECO:0000256" key="1">
    <source>
        <dbReference type="SAM" id="MobiDB-lite"/>
    </source>
</evidence>
<organism evidence="2 3">
    <name type="scientific">Ephemerocybe angulata</name>
    <dbReference type="NCBI Taxonomy" id="980116"/>
    <lineage>
        <taxon>Eukaryota</taxon>
        <taxon>Fungi</taxon>
        <taxon>Dikarya</taxon>
        <taxon>Basidiomycota</taxon>
        <taxon>Agaricomycotina</taxon>
        <taxon>Agaricomycetes</taxon>
        <taxon>Agaricomycetidae</taxon>
        <taxon>Agaricales</taxon>
        <taxon>Agaricineae</taxon>
        <taxon>Psathyrellaceae</taxon>
        <taxon>Ephemerocybe</taxon>
    </lineage>
</organism>
<feature type="region of interest" description="Disordered" evidence="1">
    <location>
        <begin position="55"/>
        <end position="76"/>
    </location>
</feature>
<evidence type="ECO:0000313" key="3">
    <source>
        <dbReference type="Proteomes" id="UP000521943"/>
    </source>
</evidence>
<dbReference type="AlphaFoldDB" id="A0A8H6HU25"/>
<dbReference type="Proteomes" id="UP000521943">
    <property type="component" value="Unassembled WGS sequence"/>
</dbReference>
<reference evidence="2 3" key="1">
    <citation type="submission" date="2020-07" db="EMBL/GenBank/DDBJ databases">
        <title>Comparative genomics of pyrophilous fungi reveals a link between fire events and developmental genes.</title>
        <authorList>
            <consortium name="DOE Joint Genome Institute"/>
            <person name="Steindorff A.S."/>
            <person name="Carver A."/>
            <person name="Calhoun S."/>
            <person name="Stillman K."/>
            <person name="Liu H."/>
            <person name="Lipzen A."/>
            <person name="Pangilinan J."/>
            <person name="Labutti K."/>
            <person name="Bruns T.D."/>
            <person name="Grigoriev I.V."/>
        </authorList>
    </citation>
    <scope>NUCLEOTIDE SEQUENCE [LARGE SCALE GENOMIC DNA]</scope>
    <source>
        <strain evidence="2 3">CBS 144469</strain>
    </source>
</reference>
<keyword evidence="3" id="KW-1185">Reference proteome</keyword>
<name>A0A8H6HU25_9AGAR</name>
<protein>
    <submittedName>
        <fullName evidence="2">Uncharacterized protein</fullName>
    </submittedName>
</protein>